<dbReference type="AlphaFoldDB" id="A0A8K0K5A2"/>
<dbReference type="PANTHER" id="PTHR12785">
    <property type="entry name" value="SPLICING FACTOR 3B"/>
    <property type="match status" value="1"/>
</dbReference>
<dbReference type="GO" id="GO:0005689">
    <property type="term" value="C:U12-type spliceosomal complex"/>
    <property type="evidence" value="ECO:0007669"/>
    <property type="project" value="TreeGrafter"/>
</dbReference>
<dbReference type="Proteomes" id="UP000792457">
    <property type="component" value="Unassembled WGS sequence"/>
</dbReference>
<evidence type="ECO:0000259" key="2">
    <source>
        <dbReference type="SMART" id="SM00581"/>
    </source>
</evidence>
<proteinExistence type="predicted"/>
<name>A0A8K0K5A2_LADFU</name>
<dbReference type="Pfam" id="PF04046">
    <property type="entry name" value="PSP"/>
    <property type="match status" value="1"/>
</dbReference>
<dbReference type="InterPro" id="IPR052584">
    <property type="entry name" value="U2_snRNP_Complex_Component"/>
</dbReference>
<keyword evidence="4" id="KW-1185">Reference proteome</keyword>
<organism evidence="3 4">
    <name type="scientific">Ladona fulva</name>
    <name type="common">Scarce chaser dragonfly</name>
    <name type="synonym">Libellula fulva</name>
    <dbReference type="NCBI Taxonomy" id="123851"/>
    <lineage>
        <taxon>Eukaryota</taxon>
        <taxon>Metazoa</taxon>
        <taxon>Ecdysozoa</taxon>
        <taxon>Arthropoda</taxon>
        <taxon>Hexapoda</taxon>
        <taxon>Insecta</taxon>
        <taxon>Pterygota</taxon>
        <taxon>Palaeoptera</taxon>
        <taxon>Odonata</taxon>
        <taxon>Epiprocta</taxon>
        <taxon>Anisoptera</taxon>
        <taxon>Libelluloidea</taxon>
        <taxon>Libellulidae</taxon>
        <taxon>Ladona</taxon>
    </lineage>
</organism>
<dbReference type="InterPro" id="IPR006568">
    <property type="entry name" value="PSP_pro-rich"/>
</dbReference>
<dbReference type="PANTHER" id="PTHR12785:SF6">
    <property type="entry name" value="SPLICING FACTOR 3B SUBUNIT 2"/>
    <property type="match status" value="1"/>
</dbReference>
<reference evidence="3" key="2">
    <citation type="submission" date="2017-10" db="EMBL/GenBank/DDBJ databases">
        <title>Ladona fulva Genome sequencing and assembly.</title>
        <authorList>
            <person name="Murali S."/>
            <person name="Richards S."/>
            <person name="Bandaranaike D."/>
            <person name="Bellair M."/>
            <person name="Blankenburg K."/>
            <person name="Chao H."/>
            <person name="Dinh H."/>
            <person name="Doddapaneni H."/>
            <person name="Dugan-Rocha S."/>
            <person name="Elkadiri S."/>
            <person name="Gnanaolivu R."/>
            <person name="Hernandez B."/>
            <person name="Skinner E."/>
            <person name="Javaid M."/>
            <person name="Lee S."/>
            <person name="Li M."/>
            <person name="Ming W."/>
            <person name="Munidasa M."/>
            <person name="Muniz J."/>
            <person name="Nguyen L."/>
            <person name="Hughes D."/>
            <person name="Osuji N."/>
            <person name="Pu L.-L."/>
            <person name="Puazo M."/>
            <person name="Qu C."/>
            <person name="Quiroz J."/>
            <person name="Raj R."/>
            <person name="Weissenberger G."/>
            <person name="Xin Y."/>
            <person name="Zou X."/>
            <person name="Han Y."/>
            <person name="Worley K."/>
            <person name="Muzny D."/>
            <person name="Gibbs R."/>
        </authorList>
    </citation>
    <scope>NUCLEOTIDE SEQUENCE</scope>
    <source>
        <strain evidence="3">Sampled in the wild</strain>
    </source>
</reference>
<evidence type="ECO:0000313" key="4">
    <source>
        <dbReference type="Proteomes" id="UP000792457"/>
    </source>
</evidence>
<sequence>MLHYYYYYSFDNCHSSYSIPNFCCLHFNCQFNNSCKNVIFHFPTIIITYSLNRWQTKPRMTIHGDLYYEGKEFETRLREKKPGELTEELRTALGMPVGPSAHKVPPPWLIAMQRYGPPPSYPNLKIAGLNAPIPDGCSFGYHAGGWGKPPVDESGRPLYGDVFGTQTQDYQLPVPEEDIDHSLWGELESESEEESEEEEEEEEDEEGAEAGDGAEDGTGLVTPAEGLITPSGITSIPAGMETPEIIELRKRKIESDMEG</sequence>
<gene>
    <name evidence="3" type="ORF">J437_LFUL009322</name>
</gene>
<feature type="domain" description="PSP proline-rich" evidence="2">
    <location>
        <begin position="77"/>
        <end position="135"/>
    </location>
</feature>
<feature type="compositionally biased region" description="Acidic residues" evidence="1">
    <location>
        <begin position="187"/>
        <end position="215"/>
    </location>
</feature>
<reference evidence="3" key="1">
    <citation type="submission" date="2013-04" db="EMBL/GenBank/DDBJ databases">
        <authorList>
            <person name="Qu J."/>
            <person name="Murali S.C."/>
            <person name="Bandaranaike D."/>
            <person name="Bellair M."/>
            <person name="Blankenburg K."/>
            <person name="Chao H."/>
            <person name="Dinh H."/>
            <person name="Doddapaneni H."/>
            <person name="Downs B."/>
            <person name="Dugan-Rocha S."/>
            <person name="Elkadiri S."/>
            <person name="Gnanaolivu R.D."/>
            <person name="Hernandez B."/>
            <person name="Javaid M."/>
            <person name="Jayaseelan J.C."/>
            <person name="Lee S."/>
            <person name="Li M."/>
            <person name="Ming W."/>
            <person name="Munidasa M."/>
            <person name="Muniz J."/>
            <person name="Nguyen L."/>
            <person name="Ongeri F."/>
            <person name="Osuji N."/>
            <person name="Pu L.-L."/>
            <person name="Puazo M."/>
            <person name="Qu C."/>
            <person name="Quiroz J."/>
            <person name="Raj R."/>
            <person name="Weissenberger G."/>
            <person name="Xin Y."/>
            <person name="Zou X."/>
            <person name="Han Y."/>
            <person name="Richards S."/>
            <person name="Worley K."/>
            <person name="Muzny D."/>
            <person name="Gibbs R."/>
        </authorList>
    </citation>
    <scope>NUCLEOTIDE SEQUENCE</scope>
    <source>
        <strain evidence="3">Sampled in the wild</strain>
    </source>
</reference>
<dbReference type="OrthoDB" id="10260794at2759"/>
<comment type="caution">
    <text evidence="3">The sequence shown here is derived from an EMBL/GenBank/DDBJ whole genome shotgun (WGS) entry which is preliminary data.</text>
</comment>
<dbReference type="SMART" id="SM00581">
    <property type="entry name" value="PSP"/>
    <property type="match status" value="1"/>
</dbReference>
<evidence type="ECO:0000313" key="3">
    <source>
        <dbReference type="EMBL" id="KAG8228617.1"/>
    </source>
</evidence>
<feature type="region of interest" description="Disordered" evidence="1">
    <location>
        <begin position="186"/>
        <end position="244"/>
    </location>
</feature>
<protein>
    <recommendedName>
        <fullName evidence="2">PSP proline-rich domain-containing protein</fullName>
    </recommendedName>
</protein>
<dbReference type="EMBL" id="KZ308378">
    <property type="protein sequence ID" value="KAG8228617.1"/>
    <property type="molecule type" value="Genomic_DNA"/>
</dbReference>
<accession>A0A8K0K5A2</accession>
<evidence type="ECO:0000256" key="1">
    <source>
        <dbReference type="SAM" id="MobiDB-lite"/>
    </source>
</evidence>